<dbReference type="PANTHER" id="PTHR43333">
    <property type="entry name" value="2-HACID_DH_C DOMAIN-CONTAINING PROTEIN"/>
    <property type="match status" value="1"/>
</dbReference>
<evidence type="ECO:0000256" key="2">
    <source>
        <dbReference type="ARBA" id="ARBA00023027"/>
    </source>
</evidence>
<dbReference type="Gene3D" id="3.40.50.720">
    <property type="entry name" value="NAD(P)-binding Rossmann-like Domain"/>
    <property type="match status" value="2"/>
</dbReference>
<evidence type="ECO:0000313" key="4">
    <source>
        <dbReference type="EMBL" id="ABG06983.1"/>
    </source>
</evidence>
<keyword evidence="2" id="KW-0520">NAD</keyword>
<dbReference type="InterPro" id="IPR036291">
    <property type="entry name" value="NAD(P)-bd_dom_sf"/>
</dbReference>
<dbReference type="Pfam" id="PF02826">
    <property type="entry name" value="2-Hacid_dh_C"/>
    <property type="match status" value="1"/>
</dbReference>
<gene>
    <name evidence="4" type="ordered locus">Mmcs_0867</name>
</gene>
<dbReference type="KEGG" id="mmc:Mmcs_0867"/>
<dbReference type="AlphaFoldDB" id="A0A5Q5BFK1"/>
<dbReference type="GO" id="GO:0051287">
    <property type="term" value="F:NAD binding"/>
    <property type="evidence" value="ECO:0007669"/>
    <property type="project" value="InterPro"/>
</dbReference>
<dbReference type="SUPFAM" id="SSF51735">
    <property type="entry name" value="NAD(P)-binding Rossmann-fold domains"/>
    <property type="match status" value="1"/>
</dbReference>
<reference evidence="4" key="1">
    <citation type="submission" date="2006-06" db="EMBL/GenBank/DDBJ databases">
        <title>Complete sequence of chromosome of Mycobacterium sp. MCS.</title>
        <authorList>
            <consortium name="US DOE Joint Genome Institute"/>
            <person name="Copeland A."/>
            <person name="Lucas S."/>
            <person name="Lapidus A."/>
            <person name="Barry K."/>
            <person name="Detter J.C."/>
            <person name="Glavina del Rio T."/>
            <person name="Hammon N."/>
            <person name="Israni S."/>
            <person name="Dalin E."/>
            <person name="Tice H."/>
            <person name="Pitluck S."/>
            <person name="Martinez M."/>
            <person name="Schmutz J."/>
            <person name="Larimer F."/>
            <person name="Land M."/>
            <person name="Hauser L."/>
            <person name="Kyrpides N."/>
            <person name="Kim E."/>
            <person name="Miller C.D."/>
            <person name="Hughes J.E."/>
            <person name="Anderson A.J."/>
            <person name="Sims R.C."/>
            <person name="Richardson P."/>
        </authorList>
    </citation>
    <scope>NUCLEOTIDE SEQUENCE [LARGE SCALE GENOMIC DNA]</scope>
    <source>
        <strain evidence="4">MCS</strain>
    </source>
</reference>
<dbReference type="PANTHER" id="PTHR43333:SF1">
    <property type="entry name" value="D-ISOMER SPECIFIC 2-HYDROXYACID DEHYDROGENASE NAD-BINDING DOMAIN-CONTAINING PROTEIN"/>
    <property type="match status" value="1"/>
</dbReference>
<sequence>MSFPLTDELDVVVAGVPYGFQGEFSDGRWLTDRHIARIEACSPGIRLEHPSVYDLNDGYLVERKPHAVLVECTGTEASWESLPAILFQSGFRQLLSPELRLVQSCSAGIEQIAGLIPDGVTLCNASGVHAPAIAESVIAAILAQAKLLHQRRIEQRSRNWTQLPARELAGTTMCVLGTGHIGTAIGSLAQALGIHTIGVRRNPLPAEGFDTTVGPDGLDDALSRADYLVIACPLTADTRGLIDADRFAKLPTGAYLVNVSRGAVVDEAAMIDAFETGRLGGGFLDCHVHEPLPDDSPLWDMPGVDISPHDSHASNLLGDRQVDLFCRNLERLIRGEPLINVVDTKAGY</sequence>
<accession>A0A5Q5BFK1</accession>
<dbReference type="InterPro" id="IPR029753">
    <property type="entry name" value="D-isomer_DH_CS"/>
</dbReference>
<dbReference type="EMBL" id="CP000384">
    <property type="protein sequence ID" value="ABG06983.1"/>
    <property type="molecule type" value="Genomic_DNA"/>
</dbReference>
<dbReference type="CDD" id="cd05300">
    <property type="entry name" value="2-Hacid_dh_1"/>
    <property type="match status" value="1"/>
</dbReference>
<evidence type="ECO:0000256" key="1">
    <source>
        <dbReference type="ARBA" id="ARBA00023002"/>
    </source>
</evidence>
<organism evidence="4">
    <name type="scientific">Mycobacterium sp. (strain MCS)</name>
    <dbReference type="NCBI Taxonomy" id="164756"/>
    <lineage>
        <taxon>Bacteria</taxon>
        <taxon>Bacillati</taxon>
        <taxon>Actinomycetota</taxon>
        <taxon>Actinomycetes</taxon>
        <taxon>Mycobacteriales</taxon>
        <taxon>Mycobacteriaceae</taxon>
        <taxon>Mycobacterium</taxon>
    </lineage>
</organism>
<evidence type="ECO:0000259" key="3">
    <source>
        <dbReference type="Pfam" id="PF02826"/>
    </source>
</evidence>
<name>A0A5Q5BFK1_MYCSS</name>
<dbReference type="PROSITE" id="PS00671">
    <property type="entry name" value="D_2_HYDROXYACID_DH_3"/>
    <property type="match status" value="1"/>
</dbReference>
<protein>
    <submittedName>
        <fullName evidence="4">D-isomer specific 2-hydroxyacid dehydrogenase, NAD-binding protein</fullName>
    </submittedName>
</protein>
<keyword evidence="1" id="KW-0560">Oxidoreductase</keyword>
<dbReference type="InterPro" id="IPR006140">
    <property type="entry name" value="D-isomer_DH_NAD-bd"/>
</dbReference>
<feature type="domain" description="D-isomer specific 2-hydroxyacid dehydrogenase NAD-binding" evidence="3">
    <location>
        <begin position="138"/>
        <end position="309"/>
    </location>
</feature>
<dbReference type="GO" id="GO:0016616">
    <property type="term" value="F:oxidoreductase activity, acting on the CH-OH group of donors, NAD or NADP as acceptor"/>
    <property type="evidence" value="ECO:0007669"/>
    <property type="project" value="UniProtKB-ARBA"/>
</dbReference>
<proteinExistence type="predicted"/>